<evidence type="ECO:0000313" key="1">
    <source>
        <dbReference type="EMBL" id="KAK4205008.1"/>
    </source>
</evidence>
<dbReference type="Proteomes" id="UP001303160">
    <property type="component" value="Unassembled WGS sequence"/>
</dbReference>
<reference evidence="1" key="2">
    <citation type="submission" date="2023-05" db="EMBL/GenBank/DDBJ databases">
        <authorList>
            <consortium name="Lawrence Berkeley National Laboratory"/>
            <person name="Steindorff A."/>
            <person name="Hensen N."/>
            <person name="Bonometti L."/>
            <person name="Westerberg I."/>
            <person name="Brannstrom I.O."/>
            <person name="Guillou S."/>
            <person name="Cros-Aarteil S."/>
            <person name="Calhoun S."/>
            <person name="Haridas S."/>
            <person name="Kuo A."/>
            <person name="Mondo S."/>
            <person name="Pangilinan J."/>
            <person name="Riley R."/>
            <person name="Labutti K."/>
            <person name="Andreopoulos B."/>
            <person name="Lipzen A."/>
            <person name="Chen C."/>
            <person name="Yanf M."/>
            <person name="Daum C."/>
            <person name="Ng V."/>
            <person name="Clum A."/>
            <person name="Ohm R."/>
            <person name="Martin F."/>
            <person name="Silar P."/>
            <person name="Natvig D."/>
            <person name="Lalanne C."/>
            <person name="Gautier V."/>
            <person name="Ament-Velasquez S.L."/>
            <person name="Kruys A."/>
            <person name="Hutchinson M.I."/>
            <person name="Powell A.J."/>
            <person name="Barry K."/>
            <person name="Miller A.N."/>
            <person name="Grigoriev I.V."/>
            <person name="Debuchy R."/>
            <person name="Gladieux P."/>
            <person name="Thoren M.H."/>
            <person name="Johannesson H."/>
        </authorList>
    </citation>
    <scope>NUCLEOTIDE SEQUENCE</scope>
    <source>
        <strain evidence="1">CBS 315.58</strain>
    </source>
</reference>
<protein>
    <submittedName>
        <fullName evidence="1">Uncharacterized protein</fullName>
    </submittedName>
</protein>
<sequence>MAIYELIGASHDGHFTYNPDVFKGFFFENSLVQDLVTVSVDGIEPPKLYHLSIWQQHKWNNKWGPASARNYSDQWTECCRCCDAATASFCRLPRSRRDLECRHALLCCSQR</sequence>
<dbReference type="EMBL" id="MU863878">
    <property type="protein sequence ID" value="KAK4205008.1"/>
    <property type="molecule type" value="Genomic_DNA"/>
</dbReference>
<dbReference type="AlphaFoldDB" id="A0AAN6XQD3"/>
<organism evidence="1 2">
    <name type="scientific">Triangularia verruculosa</name>
    <dbReference type="NCBI Taxonomy" id="2587418"/>
    <lineage>
        <taxon>Eukaryota</taxon>
        <taxon>Fungi</taxon>
        <taxon>Dikarya</taxon>
        <taxon>Ascomycota</taxon>
        <taxon>Pezizomycotina</taxon>
        <taxon>Sordariomycetes</taxon>
        <taxon>Sordariomycetidae</taxon>
        <taxon>Sordariales</taxon>
        <taxon>Podosporaceae</taxon>
        <taxon>Triangularia</taxon>
    </lineage>
</organism>
<name>A0AAN6XQD3_9PEZI</name>
<comment type="caution">
    <text evidence="1">The sequence shown here is derived from an EMBL/GenBank/DDBJ whole genome shotgun (WGS) entry which is preliminary data.</text>
</comment>
<proteinExistence type="predicted"/>
<accession>A0AAN6XQD3</accession>
<keyword evidence="2" id="KW-1185">Reference proteome</keyword>
<reference evidence="1" key="1">
    <citation type="journal article" date="2023" name="Mol. Phylogenet. Evol.">
        <title>Genome-scale phylogeny and comparative genomics of the fungal order Sordariales.</title>
        <authorList>
            <person name="Hensen N."/>
            <person name="Bonometti L."/>
            <person name="Westerberg I."/>
            <person name="Brannstrom I.O."/>
            <person name="Guillou S."/>
            <person name="Cros-Aarteil S."/>
            <person name="Calhoun S."/>
            <person name="Haridas S."/>
            <person name="Kuo A."/>
            <person name="Mondo S."/>
            <person name="Pangilinan J."/>
            <person name="Riley R."/>
            <person name="LaButti K."/>
            <person name="Andreopoulos B."/>
            <person name="Lipzen A."/>
            <person name="Chen C."/>
            <person name="Yan M."/>
            <person name="Daum C."/>
            <person name="Ng V."/>
            <person name="Clum A."/>
            <person name="Steindorff A."/>
            <person name="Ohm R.A."/>
            <person name="Martin F."/>
            <person name="Silar P."/>
            <person name="Natvig D.O."/>
            <person name="Lalanne C."/>
            <person name="Gautier V."/>
            <person name="Ament-Velasquez S.L."/>
            <person name="Kruys A."/>
            <person name="Hutchinson M.I."/>
            <person name="Powell A.J."/>
            <person name="Barry K."/>
            <person name="Miller A.N."/>
            <person name="Grigoriev I.V."/>
            <person name="Debuchy R."/>
            <person name="Gladieux P."/>
            <person name="Hiltunen Thoren M."/>
            <person name="Johannesson H."/>
        </authorList>
    </citation>
    <scope>NUCLEOTIDE SEQUENCE</scope>
    <source>
        <strain evidence="1">CBS 315.58</strain>
    </source>
</reference>
<evidence type="ECO:0000313" key="2">
    <source>
        <dbReference type="Proteomes" id="UP001303160"/>
    </source>
</evidence>
<gene>
    <name evidence="1" type="ORF">QBC40DRAFT_271612</name>
</gene>